<feature type="region of interest" description="Disordered" evidence="1">
    <location>
        <begin position="34"/>
        <end position="71"/>
    </location>
</feature>
<feature type="region of interest" description="Disordered" evidence="1">
    <location>
        <begin position="165"/>
        <end position="204"/>
    </location>
</feature>
<evidence type="ECO:0000256" key="1">
    <source>
        <dbReference type="SAM" id="MobiDB-lite"/>
    </source>
</evidence>
<proteinExistence type="predicted"/>
<organism evidence="2 3">
    <name type="scientific">Clohesyomyces aquaticus</name>
    <dbReference type="NCBI Taxonomy" id="1231657"/>
    <lineage>
        <taxon>Eukaryota</taxon>
        <taxon>Fungi</taxon>
        <taxon>Dikarya</taxon>
        <taxon>Ascomycota</taxon>
        <taxon>Pezizomycotina</taxon>
        <taxon>Dothideomycetes</taxon>
        <taxon>Pleosporomycetidae</taxon>
        <taxon>Pleosporales</taxon>
        <taxon>Lindgomycetaceae</taxon>
        <taxon>Clohesyomyces</taxon>
    </lineage>
</organism>
<gene>
    <name evidence="2" type="ORF">BCR34DRAFT_654658</name>
</gene>
<sequence length="252" mass="28452">MSLPLPRPIVVATAHRPREPLIRIHSKMSRVPDMRRELDQGEENTGGQRAHETRQGREIGKGGDDDTARVPNAPARLLNHESPLHLLECAWLPFSLPLPSVHPVAAAIWLHEPGFDSEAVMGCTATPVRSAVSEPLRVHFSPVILILEAQSIKYYIHMPLHTRDHDSRLRPPLTSQTKLSRPSERSRERTSDRPTERYRKYGNSYIDNTRPRRRFLFLPSGFHNPQRNHDAQMSGPRTAGFSLGQTDSPGSI</sequence>
<accession>A0A1Y1ZK16</accession>
<keyword evidence="3" id="KW-1185">Reference proteome</keyword>
<comment type="caution">
    <text evidence="2">The sequence shown here is derived from an EMBL/GenBank/DDBJ whole genome shotgun (WGS) entry which is preliminary data.</text>
</comment>
<dbReference type="EMBL" id="MCFA01000071">
    <property type="protein sequence ID" value="ORY10566.1"/>
    <property type="molecule type" value="Genomic_DNA"/>
</dbReference>
<name>A0A1Y1ZK16_9PLEO</name>
<dbReference type="AlphaFoldDB" id="A0A1Y1ZK16"/>
<evidence type="ECO:0000313" key="3">
    <source>
        <dbReference type="Proteomes" id="UP000193144"/>
    </source>
</evidence>
<reference evidence="2 3" key="1">
    <citation type="submission" date="2016-07" db="EMBL/GenBank/DDBJ databases">
        <title>Pervasive Adenine N6-methylation of Active Genes in Fungi.</title>
        <authorList>
            <consortium name="DOE Joint Genome Institute"/>
            <person name="Mondo S.J."/>
            <person name="Dannebaum R.O."/>
            <person name="Kuo R.C."/>
            <person name="Labutti K."/>
            <person name="Haridas S."/>
            <person name="Kuo A."/>
            <person name="Salamov A."/>
            <person name="Ahrendt S.R."/>
            <person name="Lipzen A."/>
            <person name="Sullivan W."/>
            <person name="Andreopoulos W.B."/>
            <person name="Clum A."/>
            <person name="Lindquist E."/>
            <person name="Daum C."/>
            <person name="Ramamoorthy G.K."/>
            <person name="Gryganskyi A."/>
            <person name="Culley D."/>
            <person name="Magnuson J.K."/>
            <person name="James T.Y."/>
            <person name="O'Malley M.A."/>
            <person name="Stajich J.E."/>
            <person name="Spatafora J.W."/>
            <person name="Visel A."/>
            <person name="Grigoriev I.V."/>
        </authorList>
    </citation>
    <scope>NUCLEOTIDE SEQUENCE [LARGE SCALE GENOMIC DNA]</scope>
    <source>
        <strain evidence="2 3">CBS 115471</strain>
    </source>
</reference>
<feature type="compositionally biased region" description="Basic and acidic residues" evidence="1">
    <location>
        <begin position="181"/>
        <end position="199"/>
    </location>
</feature>
<feature type="region of interest" description="Disordered" evidence="1">
    <location>
        <begin position="218"/>
        <end position="252"/>
    </location>
</feature>
<feature type="compositionally biased region" description="Polar residues" evidence="1">
    <location>
        <begin position="243"/>
        <end position="252"/>
    </location>
</feature>
<dbReference type="Proteomes" id="UP000193144">
    <property type="component" value="Unassembled WGS sequence"/>
</dbReference>
<protein>
    <submittedName>
        <fullName evidence="2">Uncharacterized protein</fullName>
    </submittedName>
</protein>
<feature type="compositionally biased region" description="Basic and acidic residues" evidence="1">
    <location>
        <begin position="49"/>
        <end position="68"/>
    </location>
</feature>
<evidence type="ECO:0000313" key="2">
    <source>
        <dbReference type="EMBL" id="ORY10566.1"/>
    </source>
</evidence>